<dbReference type="Proteomes" id="UP001595872">
    <property type="component" value="Unassembled WGS sequence"/>
</dbReference>
<dbReference type="EMBL" id="JBHSIT010000008">
    <property type="protein sequence ID" value="MFC4911144.1"/>
    <property type="molecule type" value="Genomic_DNA"/>
</dbReference>
<dbReference type="InterPro" id="IPR017850">
    <property type="entry name" value="Alkaline_phosphatase_core_sf"/>
</dbReference>
<dbReference type="EC" id="3.1.4.3" evidence="3"/>
<keyword evidence="5" id="KW-0378">Hydrolase</keyword>
<evidence type="ECO:0000256" key="4">
    <source>
        <dbReference type="ARBA" id="ARBA00022512"/>
    </source>
</evidence>
<evidence type="ECO:0000256" key="1">
    <source>
        <dbReference type="ARBA" id="ARBA00004191"/>
    </source>
</evidence>
<feature type="signal peptide" evidence="8">
    <location>
        <begin position="1"/>
        <end position="22"/>
    </location>
</feature>
<keyword evidence="4" id="KW-0134">Cell wall</keyword>
<dbReference type="PANTHER" id="PTHR31956">
    <property type="entry name" value="NON-SPECIFIC PHOSPHOLIPASE C4-RELATED"/>
    <property type="match status" value="1"/>
</dbReference>
<evidence type="ECO:0000256" key="7">
    <source>
        <dbReference type="ARBA" id="ARBA00048421"/>
    </source>
</evidence>
<evidence type="ECO:0000256" key="6">
    <source>
        <dbReference type="ARBA" id="ARBA00023026"/>
    </source>
</evidence>
<gene>
    <name evidence="9" type="ORF">ACFPCY_27810</name>
</gene>
<accession>A0ABV9U5Q9</accession>
<comment type="subcellular location">
    <subcellularLocation>
        <location evidence="1">Secreted</location>
        <location evidence="1">Cell wall</location>
    </subcellularLocation>
</comment>
<organism evidence="9 10">
    <name type="scientific">Actinomadura gamaensis</name>
    <dbReference type="NCBI Taxonomy" id="1763541"/>
    <lineage>
        <taxon>Bacteria</taxon>
        <taxon>Bacillati</taxon>
        <taxon>Actinomycetota</taxon>
        <taxon>Actinomycetes</taxon>
        <taxon>Streptosporangiales</taxon>
        <taxon>Thermomonosporaceae</taxon>
        <taxon>Actinomadura</taxon>
    </lineage>
</organism>
<evidence type="ECO:0000256" key="5">
    <source>
        <dbReference type="ARBA" id="ARBA00022801"/>
    </source>
</evidence>
<dbReference type="InterPro" id="IPR006311">
    <property type="entry name" value="TAT_signal"/>
</dbReference>
<evidence type="ECO:0000256" key="2">
    <source>
        <dbReference type="ARBA" id="ARBA00009717"/>
    </source>
</evidence>
<dbReference type="SUPFAM" id="SSF53649">
    <property type="entry name" value="Alkaline phosphatase-like"/>
    <property type="match status" value="1"/>
</dbReference>
<dbReference type="Pfam" id="PF04185">
    <property type="entry name" value="Phosphoesterase"/>
    <property type="match status" value="1"/>
</dbReference>
<keyword evidence="8" id="KW-0732">Signal</keyword>
<keyword evidence="4" id="KW-0964">Secreted</keyword>
<comment type="catalytic activity">
    <reaction evidence="7">
        <text>a 1,2-diacyl-sn-glycero-3-phosphocholine + H2O = phosphocholine + a 1,2-diacyl-sn-glycerol + H(+)</text>
        <dbReference type="Rhea" id="RHEA:10604"/>
        <dbReference type="ChEBI" id="CHEBI:15377"/>
        <dbReference type="ChEBI" id="CHEBI:15378"/>
        <dbReference type="ChEBI" id="CHEBI:17815"/>
        <dbReference type="ChEBI" id="CHEBI:57643"/>
        <dbReference type="ChEBI" id="CHEBI:295975"/>
        <dbReference type="EC" id="3.1.4.3"/>
    </reaction>
    <physiologicalReaction direction="left-to-right" evidence="7">
        <dbReference type="Rhea" id="RHEA:10605"/>
    </physiologicalReaction>
</comment>
<proteinExistence type="inferred from homology"/>
<dbReference type="PANTHER" id="PTHR31956:SF1">
    <property type="entry name" value="NON-SPECIFIC PHOSPHOLIPASE C1"/>
    <property type="match status" value="1"/>
</dbReference>
<evidence type="ECO:0000256" key="3">
    <source>
        <dbReference type="ARBA" id="ARBA00012018"/>
    </source>
</evidence>
<evidence type="ECO:0000256" key="8">
    <source>
        <dbReference type="SAM" id="SignalP"/>
    </source>
</evidence>
<feature type="chain" id="PRO_5046989407" description="phospholipase C" evidence="8">
    <location>
        <begin position="23"/>
        <end position="311"/>
    </location>
</feature>
<dbReference type="PROSITE" id="PS51318">
    <property type="entry name" value="TAT"/>
    <property type="match status" value="1"/>
</dbReference>
<sequence length="311" mass="32647">MRPTRLAALTITAAATAAAATAVVASTGSASPRATAEPAAAVAPASGARAGAAKGTVSAAHRPDHVIVVMFENKNYSSVKGSSSAPYLNSLAQQGTLSTNSFGLTHPSQPNYIGLFSGSQHGVTGDTCTNLTGDNLGQQLVNAGLTFKGYSESLPSAGYTGCTSGKYARKHAPWASFPTVSGASYNVPFSSFPSDYTKLPTLSFVIPNMCDDMHDCSISTGDTWLKNNLDAYARWARSHNSLLVTTFDEDDFTSVNQIYTTFTGQYVKAGYGSGTQIDHYTLLRTLEDMYGLPALGTAASRTPLTDFWTTG</sequence>
<comment type="similarity">
    <text evidence="2">Belongs to the bacterial phospholipase C family.</text>
</comment>
<dbReference type="InterPro" id="IPR007312">
    <property type="entry name" value="Phosphoesterase"/>
</dbReference>
<dbReference type="RefSeq" id="WP_378259788.1">
    <property type="nucleotide sequence ID" value="NZ_JBHSIT010000008.1"/>
</dbReference>
<name>A0ABV9U5Q9_9ACTN</name>
<keyword evidence="6" id="KW-0843">Virulence</keyword>
<dbReference type="Gene3D" id="3.40.720.10">
    <property type="entry name" value="Alkaline Phosphatase, subunit A"/>
    <property type="match status" value="1"/>
</dbReference>
<evidence type="ECO:0000313" key="9">
    <source>
        <dbReference type="EMBL" id="MFC4911144.1"/>
    </source>
</evidence>
<evidence type="ECO:0000313" key="10">
    <source>
        <dbReference type="Proteomes" id="UP001595872"/>
    </source>
</evidence>
<keyword evidence="10" id="KW-1185">Reference proteome</keyword>
<reference evidence="10" key="1">
    <citation type="journal article" date="2019" name="Int. J. Syst. Evol. Microbiol.">
        <title>The Global Catalogue of Microorganisms (GCM) 10K type strain sequencing project: providing services to taxonomists for standard genome sequencing and annotation.</title>
        <authorList>
            <consortium name="The Broad Institute Genomics Platform"/>
            <consortium name="The Broad Institute Genome Sequencing Center for Infectious Disease"/>
            <person name="Wu L."/>
            <person name="Ma J."/>
        </authorList>
    </citation>
    <scope>NUCLEOTIDE SEQUENCE [LARGE SCALE GENOMIC DNA]</scope>
    <source>
        <strain evidence="10">KLKA75</strain>
    </source>
</reference>
<comment type="caution">
    <text evidence="9">The sequence shown here is derived from an EMBL/GenBank/DDBJ whole genome shotgun (WGS) entry which is preliminary data.</text>
</comment>
<protein>
    <recommendedName>
        <fullName evidence="3">phospholipase C</fullName>
        <ecNumber evidence="3">3.1.4.3</ecNumber>
    </recommendedName>
</protein>